<gene>
    <name evidence="1" type="ORF">VNO80_25218</name>
</gene>
<reference evidence="1 2" key="1">
    <citation type="submission" date="2024-01" db="EMBL/GenBank/DDBJ databases">
        <title>The genomes of 5 underutilized Papilionoideae crops provide insights into root nodulation and disease resistanc.</title>
        <authorList>
            <person name="Jiang F."/>
        </authorList>
    </citation>
    <scope>NUCLEOTIDE SEQUENCE [LARGE SCALE GENOMIC DNA]</scope>
    <source>
        <strain evidence="1">JINMINGXINNONG_FW02</strain>
        <tissue evidence="1">Leaves</tissue>
    </source>
</reference>
<comment type="caution">
    <text evidence="1">The sequence shown here is derived from an EMBL/GenBank/DDBJ whole genome shotgun (WGS) entry which is preliminary data.</text>
</comment>
<accession>A0AAN9QNS0</accession>
<sequence length="120" mass="13853">MEITWHLLSKNLSKCGHLHLGSAFMNLIPVETCIILVFFTQATQLCWLLEDTTRCVSGLELSGWSLRFSWWVTLEENGSVLSRWAAVQELLELDEQIGNEEETEEQETDLCIICQDEYKN</sequence>
<evidence type="ECO:0000313" key="1">
    <source>
        <dbReference type="EMBL" id="KAK7342272.1"/>
    </source>
</evidence>
<proteinExistence type="predicted"/>
<dbReference type="AlphaFoldDB" id="A0AAN9QNS0"/>
<protein>
    <submittedName>
        <fullName evidence="1">Uncharacterized protein</fullName>
    </submittedName>
</protein>
<dbReference type="EMBL" id="JAYMYR010000009">
    <property type="protein sequence ID" value="KAK7342272.1"/>
    <property type="molecule type" value="Genomic_DNA"/>
</dbReference>
<organism evidence="1 2">
    <name type="scientific">Phaseolus coccineus</name>
    <name type="common">Scarlet runner bean</name>
    <name type="synonym">Phaseolus multiflorus</name>
    <dbReference type="NCBI Taxonomy" id="3886"/>
    <lineage>
        <taxon>Eukaryota</taxon>
        <taxon>Viridiplantae</taxon>
        <taxon>Streptophyta</taxon>
        <taxon>Embryophyta</taxon>
        <taxon>Tracheophyta</taxon>
        <taxon>Spermatophyta</taxon>
        <taxon>Magnoliopsida</taxon>
        <taxon>eudicotyledons</taxon>
        <taxon>Gunneridae</taxon>
        <taxon>Pentapetalae</taxon>
        <taxon>rosids</taxon>
        <taxon>fabids</taxon>
        <taxon>Fabales</taxon>
        <taxon>Fabaceae</taxon>
        <taxon>Papilionoideae</taxon>
        <taxon>50 kb inversion clade</taxon>
        <taxon>NPAAA clade</taxon>
        <taxon>indigoferoid/millettioid clade</taxon>
        <taxon>Phaseoleae</taxon>
        <taxon>Phaseolus</taxon>
    </lineage>
</organism>
<dbReference type="Proteomes" id="UP001374584">
    <property type="component" value="Unassembled WGS sequence"/>
</dbReference>
<keyword evidence="2" id="KW-1185">Reference proteome</keyword>
<name>A0AAN9QNS0_PHACN</name>
<evidence type="ECO:0000313" key="2">
    <source>
        <dbReference type="Proteomes" id="UP001374584"/>
    </source>
</evidence>